<feature type="domain" description="Methionyl/Leucyl tRNA synthetase" evidence="10">
    <location>
        <begin position="73"/>
        <end position="365"/>
    </location>
</feature>
<reference evidence="11 12" key="1">
    <citation type="journal article" date="2020" name="Nature">
        <title>Six reference-quality genomes reveal evolution of bat adaptations.</title>
        <authorList>
            <person name="Jebb D."/>
            <person name="Huang Z."/>
            <person name="Pippel M."/>
            <person name="Hughes G.M."/>
            <person name="Lavrichenko K."/>
            <person name="Devanna P."/>
            <person name="Winkler S."/>
            <person name="Jermiin L.S."/>
            <person name="Skirmuntt E.C."/>
            <person name="Katzourakis A."/>
            <person name="Burkitt-Gray L."/>
            <person name="Ray D.A."/>
            <person name="Sullivan K.A.M."/>
            <person name="Roscito J.G."/>
            <person name="Kirilenko B.M."/>
            <person name="Davalos L.M."/>
            <person name="Corthals A.P."/>
            <person name="Power M.L."/>
            <person name="Jones G."/>
            <person name="Ransome R.D."/>
            <person name="Dechmann D.K.N."/>
            <person name="Locatelli A.G."/>
            <person name="Puechmaille S.J."/>
            <person name="Fedrigo O."/>
            <person name="Jarvis E.D."/>
            <person name="Hiller M."/>
            <person name="Vernes S.C."/>
            <person name="Myers E.W."/>
            <person name="Teeling E.C."/>
        </authorList>
    </citation>
    <scope>NUCLEOTIDE SEQUENCE [LARGE SCALE GENOMIC DNA]</scope>
    <source>
        <strain evidence="11">MMyoMyo1</strain>
        <tissue evidence="11">Flight muscle</tissue>
    </source>
</reference>
<comment type="similarity">
    <text evidence="1 8">Belongs to the class-I aminoacyl-tRNA synthetase family.</text>
</comment>
<dbReference type="CDD" id="cd00814">
    <property type="entry name" value="MetRS_core"/>
    <property type="match status" value="1"/>
</dbReference>
<evidence type="ECO:0000313" key="11">
    <source>
        <dbReference type="EMBL" id="KAF6369555.1"/>
    </source>
</evidence>
<proteinExistence type="inferred from homology"/>
<evidence type="ECO:0000313" key="12">
    <source>
        <dbReference type="Proteomes" id="UP000527355"/>
    </source>
</evidence>
<dbReference type="SUPFAM" id="SSF52374">
    <property type="entry name" value="Nucleotidylyl transferase"/>
    <property type="match status" value="1"/>
</dbReference>
<dbReference type="Gene3D" id="3.40.50.620">
    <property type="entry name" value="HUPs"/>
    <property type="match status" value="1"/>
</dbReference>
<dbReference type="InterPro" id="IPR033911">
    <property type="entry name" value="MetRS_core"/>
</dbReference>
<keyword evidence="5 8" id="KW-0648">Protein biosynthesis</keyword>
<evidence type="ECO:0000259" key="10">
    <source>
        <dbReference type="Pfam" id="PF09334"/>
    </source>
</evidence>
<dbReference type="InterPro" id="IPR015413">
    <property type="entry name" value="Methionyl/Leucyl_tRNA_Synth"/>
</dbReference>
<accession>A0A7J7Z6A4</accession>
<dbReference type="NCBIfam" id="TIGR00398">
    <property type="entry name" value="metG"/>
    <property type="match status" value="1"/>
</dbReference>
<comment type="caution">
    <text evidence="11">The sequence shown here is derived from an EMBL/GenBank/DDBJ whole genome shotgun (WGS) entry which is preliminary data.</text>
</comment>
<evidence type="ECO:0000256" key="2">
    <source>
        <dbReference type="ARBA" id="ARBA00022598"/>
    </source>
</evidence>
<keyword evidence="6 8" id="KW-0030">Aminoacyl-tRNA synthetase</keyword>
<feature type="signal peptide" evidence="9">
    <location>
        <begin position="1"/>
        <end position="36"/>
    </location>
</feature>
<name>A0A7J7Z6A4_MYOMY</name>
<dbReference type="InterPro" id="IPR014758">
    <property type="entry name" value="Met-tRNA_synth"/>
</dbReference>
<dbReference type="InterPro" id="IPR014729">
    <property type="entry name" value="Rossmann-like_a/b/a_fold"/>
</dbReference>
<evidence type="ECO:0000256" key="5">
    <source>
        <dbReference type="ARBA" id="ARBA00022917"/>
    </source>
</evidence>
<keyword evidence="3 8" id="KW-0547">Nucleotide-binding</keyword>
<dbReference type="Proteomes" id="UP000527355">
    <property type="component" value="Unassembled WGS sequence"/>
</dbReference>
<dbReference type="PANTHER" id="PTHR45765">
    <property type="entry name" value="METHIONINE--TRNA LIGASE"/>
    <property type="match status" value="1"/>
</dbReference>
<keyword evidence="4 8" id="KW-0067">ATP-binding</keyword>
<evidence type="ECO:0000256" key="4">
    <source>
        <dbReference type="ARBA" id="ARBA00022840"/>
    </source>
</evidence>
<dbReference type="Gene3D" id="2.20.28.20">
    <property type="entry name" value="Methionyl-tRNA synthetase, Zn-domain"/>
    <property type="match status" value="1"/>
</dbReference>
<evidence type="ECO:0000256" key="8">
    <source>
        <dbReference type="RuleBase" id="RU363039"/>
    </source>
</evidence>
<dbReference type="SUPFAM" id="SSF57770">
    <property type="entry name" value="Methionyl-tRNA synthetase (MetRS), Zn-domain"/>
    <property type="match status" value="1"/>
</dbReference>
<keyword evidence="9" id="KW-0732">Signal</keyword>
<dbReference type="GO" id="GO:0004825">
    <property type="term" value="F:methionine-tRNA ligase activity"/>
    <property type="evidence" value="ECO:0007669"/>
    <property type="project" value="UniProtKB-EC"/>
</dbReference>
<dbReference type="GO" id="GO:0017101">
    <property type="term" value="C:aminoacyl-tRNA synthetase multienzyme complex"/>
    <property type="evidence" value="ECO:0007669"/>
    <property type="project" value="TreeGrafter"/>
</dbReference>
<sequence>MCSSPAPFLMSTMFPILETSLVACSVLMSLPGGANCCREDLREPWVPRNRMPQGWRLRGSRGHGERLILIFSSRYSRLRQWNTLYLCGTDEYGTATETKAMEEGLTPQEICDKYHVIHADIYRWFNISFDIFGRTTTSQQTEITQDIFQRLWNRGFVLQDTVEQLRCERCARFLADRFVEGVCPFCGYEEARGDQCDKCGKLINAVELKKPQCKVCRSCPVVRSSRHLFLDLPKLEDRLEEWLGKTVPGSDWTPNARFIIRSWLRDGLKPRCITRDLKWGTPVPLEGFEDKVFYVWFDATFGYISITANYTDQWEKWWKNPEQVNLYQFMAKDNVPFHGLVFPCSALGAEDNYTLVSHLIATGTLEDWTRNIPRE</sequence>
<dbReference type="InterPro" id="IPR029038">
    <property type="entry name" value="MetRS_Zn"/>
</dbReference>
<dbReference type="AlphaFoldDB" id="A0A7J7Z6A4"/>
<dbReference type="InterPro" id="IPR023458">
    <property type="entry name" value="Met-tRNA_ligase_1"/>
</dbReference>
<dbReference type="Pfam" id="PF09334">
    <property type="entry name" value="tRNA-synt_1g"/>
    <property type="match status" value="1"/>
</dbReference>
<dbReference type="EMBL" id="JABWUV010000003">
    <property type="protein sequence ID" value="KAF6369555.1"/>
    <property type="molecule type" value="Genomic_DNA"/>
</dbReference>
<dbReference type="VEuPathDB" id="HostDB:GeneID_118649617"/>
<dbReference type="GO" id="GO:0005829">
    <property type="term" value="C:cytosol"/>
    <property type="evidence" value="ECO:0007669"/>
    <property type="project" value="TreeGrafter"/>
</dbReference>
<comment type="catalytic activity">
    <reaction evidence="7">
        <text>tRNA(Met) + L-methionine + ATP = L-methionyl-tRNA(Met) + AMP + diphosphate</text>
        <dbReference type="Rhea" id="RHEA:13481"/>
        <dbReference type="Rhea" id="RHEA-COMP:9667"/>
        <dbReference type="Rhea" id="RHEA-COMP:9698"/>
        <dbReference type="ChEBI" id="CHEBI:30616"/>
        <dbReference type="ChEBI" id="CHEBI:33019"/>
        <dbReference type="ChEBI" id="CHEBI:57844"/>
        <dbReference type="ChEBI" id="CHEBI:78442"/>
        <dbReference type="ChEBI" id="CHEBI:78530"/>
        <dbReference type="ChEBI" id="CHEBI:456215"/>
        <dbReference type="EC" id="6.1.1.10"/>
    </reaction>
</comment>
<evidence type="ECO:0000256" key="1">
    <source>
        <dbReference type="ARBA" id="ARBA00005594"/>
    </source>
</evidence>
<evidence type="ECO:0000256" key="6">
    <source>
        <dbReference type="ARBA" id="ARBA00023146"/>
    </source>
</evidence>
<evidence type="ECO:0000256" key="3">
    <source>
        <dbReference type="ARBA" id="ARBA00022741"/>
    </source>
</evidence>
<keyword evidence="2 8" id="KW-0436">Ligase</keyword>
<gene>
    <name evidence="11" type="ORF">mMyoMyo1_012802</name>
</gene>
<feature type="chain" id="PRO_5029786529" description="Methionyl/Leucyl tRNA synthetase domain-containing protein" evidence="9">
    <location>
        <begin position="37"/>
        <end position="375"/>
    </location>
</feature>
<evidence type="ECO:0000256" key="7">
    <source>
        <dbReference type="ARBA" id="ARBA00047364"/>
    </source>
</evidence>
<protein>
    <recommendedName>
        <fullName evidence="10">Methionyl/Leucyl tRNA synthetase domain-containing protein</fullName>
    </recommendedName>
</protein>
<keyword evidence="12" id="KW-1185">Reference proteome</keyword>
<dbReference type="PRINTS" id="PR01041">
    <property type="entry name" value="TRNASYNTHMET"/>
</dbReference>
<dbReference type="GO" id="GO:0005524">
    <property type="term" value="F:ATP binding"/>
    <property type="evidence" value="ECO:0007669"/>
    <property type="project" value="UniProtKB-KW"/>
</dbReference>
<organism evidence="11 12">
    <name type="scientific">Myotis myotis</name>
    <name type="common">Greater mouse-eared bat</name>
    <name type="synonym">Vespertilio myotis</name>
    <dbReference type="NCBI Taxonomy" id="51298"/>
    <lineage>
        <taxon>Eukaryota</taxon>
        <taxon>Metazoa</taxon>
        <taxon>Chordata</taxon>
        <taxon>Craniata</taxon>
        <taxon>Vertebrata</taxon>
        <taxon>Euteleostomi</taxon>
        <taxon>Mammalia</taxon>
        <taxon>Eutheria</taxon>
        <taxon>Laurasiatheria</taxon>
        <taxon>Chiroptera</taxon>
        <taxon>Yangochiroptera</taxon>
        <taxon>Vespertilionidae</taxon>
        <taxon>Myotis</taxon>
    </lineage>
</organism>
<dbReference type="PANTHER" id="PTHR45765:SF1">
    <property type="entry name" value="METHIONINE--TRNA LIGASE, CYTOPLASMIC"/>
    <property type="match status" value="1"/>
</dbReference>
<evidence type="ECO:0000256" key="9">
    <source>
        <dbReference type="SAM" id="SignalP"/>
    </source>
</evidence>
<dbReference type="GO" id="GO:0006431">
    <property type="term" value="P:methionyl-tRNA aminoacylation"/>
    <property type="evidence" value="ECO:0007669"/>
    <property type="project" value="InterPro"/>
</dbReference>